<feature type="region of interest" description="Disordered" evidence="9">
    <location>
        <begin position="123"/>
        <end position="160"/>
    </location>
</feature>
<feature type="compositionally biased region" description="Polar residues" evidence="9">
    <location>
        <begin position="244"/>
        <end position="254"/>
    </location>
</feature>
<feature type="region of interest" description="Disordered" evidence="9">
    <location>
        <begin position="357"/>
        <end position="380"/>
    </location>
</feature>
<feature type="domain" description="Ribonuclease PIN" evidence="11">
    <location>
        <begin position="19"/>
        <end position="110"/>
    </location>
</feature>
<dbReference type="GO" id="GO:0016787">
    <property type="term" value="F:hydrolase activity"/>
    <property type="evidence" value="ECO:0007669"/>
    <property type="project" value="UniProtKB-KW"/>
</dbReference>
<feature type="region of interest" description="Disordered" evidence="9">
    <location>
        <begin position="398"/>
        <end position="444"/>
    </location>
</feature>
<evidence type="ECO:0000256" key="4">
    <source>
        <dbReference type="ARBA" id="ARBA00022801"/>
    </source>
</evidence>
<feature type="region of interest" description="Disordered" evidence="9">
    <location>
        <begin position="176"/>
        <end position="233"/>
    </location>
</feature>
<dbReference type="Proteomes" id="UP000053029">
    <property type="component" value="Unassembled WGS sequence"/>
</dbReference>
<dbReference type="InterPro" id="IPR014881">
    <property type="entry name" value="NOB1_Zn-bd"/>
</dbReference>
<dbReference type="GO" id="GO:0005737">
    <property type="term" value="C:cytoplasm"/>
    <property type="evidence" value="ECO:0007669"/>
    <property type="project" value="UniProtKB-ARBA"/>
</dbReference>
<dbReference type="InterPro" id="IPR033411">
    <property type="entry name" value="Ribonuclease_PIN"/>
</dbReference>
<protein>
    <recommendedName>
        <fullName evidence="7">20S-pre-rRNA D-site endonuclease NOB1</fullName>
    </recommendedName>
</protein>
<dbReference type="STRING" id="1442368.A0A0D2GGP9"/>
<sequence length="444" mass="48686">MTVPSPVPQETEKKPVHTIILDASPLLLNTPGISTLLAHGHVLVTTPSVLAEIKAEEARNRVDTLYKPFLTVRTPGPESVKIVKDFARKTGDGAVLSHTDYEVLALAYEIECERNGGNWRLRTTPGQKRLNGAPPTQNAVKEEDGQDQTTGTENVAEDVRDGLDTGLDSIEEKVDSLGLEEAADQRNDEAGETLEVSDEPTDATTQLSEHSPETVPSQPIETEGSDSDEGWITPSNIKRRQAQDESASGIASKSSPKHLQVATMTGDFAMQNVLLQMNLNLISTKSCQRISQIKQFILRCHACFSTTKDMSKQFCPRCGKPTLTRVTCTTNDKGEVKLHLKQNMQWNNKGNVFSVPKPTSGTASQKWQGPRHGGGGKGGWGNELILAEDQKEYVRAMSKMKRETRREKDLMDEDILPGILSGDRGHSTGRPRIGAGRTVNSRKR</sequence>
<dbReference type="GO" id="GO:0030688">
    <property type="term" value="C:preribosome, small subunit precursor"/>
    <property type="evidence" value="ECO:0007669"/>
    <property type="project" value="TreeGrafter"/>
</dbReference>
<dbReference type="SUPFAM" id="SSF144206">
    <property type="entry name" value="NOB1 zinc finger-like"/>
    <property type="match status" value="1"/>
</dbReference>
<comment type="function">
    <text evidence="7">Required for the synthesis of 40S ribosome subunits. Has a role in processing 20S pre-rRNA into the mature 18S rRNA, where it is required for cleavage at the 3' end of the mature 18S rRNA (D-site). Accompanies the 20S pre-rRNA from the nucleus to the cytoplasm.</text>
</comment>
<accession>A0A0D2GGP9</accession>
<keyword evidence="2" id="KW-0540">Nuclease</keyword>
<evidence type="ECO:0000313" key="13">
    <source>
        <dbReference type="Proteomes" id="UP000053029"/>
    </source>
</evidence>
<dbReference type="PANTHER" id="PTHR12814:SF2">
    <property type="entry name" value="RNA-BINDING PROTEIN NOB1"/>
    <property type="match status" value="1"/>
</dbReference>
<feature type="binding site" evidence="8">
    <location>
        <position position="300"/>
    </location>
    <ligand>
        <name>Zn(2+)</name>
        <dbReference type="ChEBI" id="CHEBI:29105"/>
    </ligand>
</feature>
<comment type="similarity">
    <text evidence="1 7">Belongs to the NOB1 family.</text>
</comment>
<name>A0A0D2GGP9_9EURO</name>
<dbReference type="FunFam" id="3.40.50.1010:FF:000020">
    <property type="entry name" value="20S-pre-rRNA D-site endonuclease NOB1"/>
    <property type="match status" value="1"/>
</dbReference>
<gene>
    <name evidence="12" type="ORF">Z517_06573</name>
</gene>
<keyword evidence="13" id="KW-1185">Reference proteome</keyword>
<keyword evidence="3 7" id="KW-0479">Metal-binding</keyword>
<evidence type="ECO:0000256" key="9">
    <source>
        <dbReference type="SAM" id="MobiDB-lite"/>
    </source>
</evidence>
<keyword evidence="6 7" id="KW-0539">Nucleus</keyword>
<dbReference type="OrthoDB" id="446759at2759"/>
<dbReference type="Gene3D" id="6.20.210.10">
    <property type="entry name" value="Nin one binding (NOB1), Zn-ribbon-like"/>
    <property type="match status" value="1"/>
</dbReference>
<dbReference type="InterPro" id="IPR017117">
    <property type="entry name" value="Nob1_euk"/>
</dbReference>
<feature type="compositionally biased region" description="Gly residues" evidence="9">
    <location>
        <begin position="371"/>
        <end position="380"/>
    </location>
</feature>
<feature type="compositionally biased region" description="Basic and acidic residues" evidence="9">
    <location>
        <begin position="398"/>
        <end position="409"/>
    </location>
</feature>
<dbReference type="VEuPathDB" id="FungiDB:Z517_06573"/>
<keyword evidence="4" id="KW-0378">Hydrolase</keyword>
<feature type="region of interest" description="Disordered" evidence="9">
    <location>
        <begin position="239"/>
        <end position="258"/>
    </location>
</feature>
<evidence type="ECO:0000313" key="12">
    <source>
        <dbReference type="EMBL" id="KIW79958.1"/>
    </source>
</evidence>
<evidence type="ECO:0000256" key="2">
    <source>
        <dbReference type="ARBA" id="ARBA00022722"/>
    </source>
</evidence>
<dbReference type="GeneID" id="25306063"/>
<feature type="compositionally biased region" description="Polar residues" evidence="9">
    <location>
        <begin position="357"/>
        <end position="367"/>
    </location>
</feature>
<reference evidence="12 13" key="1">
    <citation type="submission" date="2015-01" db="EMBL/GenBank/DDBJ databases">
        <title>The Genome Sequence of Fonsecaea pedrosoi CBS 271.37.</title>
        <authorList>
            <consortium name="The Broad Institute Genomics Platform"/>
            <person name="Cuomo C."/>
            <person name="de Hoog S."/>
            <person name="Gorbushina A."/>
            <person name="Stielow B."/>
            <person name="Teixiera M."/>
            <person name="Abouelleil A."/>
            <person name="Chapman S.B."/>
            <person name="Priest M."/>
            <person name="Young S.K."/>
            <person name="Wortman J."/>
            <person name="Nusbaum C."/>
            <person name="Birren B."/>
        </authorList>
    </citation>
    <scope>NUCLEOTIDE SEQUENCE [LARGE SCALE GENOMIC DNA]</scope>
    <source>
        <strain evidence="12 13">CBS 271.37</strain>
    </source>
</reference>
<evidence type="ECO:0000256" key="5">
    <source>
        <dbReference type="ARBA" id="ARBA00022833"/>
    </source>
</evidence>
<feature type="compositionally biased region" description="Polar residues" evidence="9">
    <location>
        <begin position="202"/>
        <end position="220"/>
    </location>
</feature>
<dbReference type="Gene3D" id="3.40.50.1010">
    <property type="entry name" value="5'-nuclease"/>
    <property type="match status" value="1"/>
</dbReference>
<comment type="subcellular location">
    <subcellularLocation>
        <location evidence="7">Nucleus</location>
        <location evidence="7">Nucleolus</location>
    </subcellularLocation>
</comment>
<dbReference type="Pfam" id="PF17146">
    <property type="entry name" value="PIN_6"/>
    <property type="match status" value="1"/>
</dbReference>
<proteinExistence type="inferred from homology"/>
<dbReference type="PIRSF" id="PIRSF037125">
    <property type="entry name" value="D-site_20S_pre-rRNA_nuclease"/>
    <property type="match status" value="1"/>
</dbReference>
<dbReference type="AlphaFoldDB" id="A0A0D2GGP9"/>
<feature type="binding site" evidence="8">
    <location>
        <position position="315"/>
    </location>
    <ligand>
        <name>Zn(2+)</name>
        <dbReference type="ChEBI" id="CHEBI:29105"/>
    </ligand>
</feature>
<dbReference type="HOGENOM" id="CLU_024666_2_0_1"/>
<keyword evidence="5 7" id="KW-0862">Zinc</keyword>
<dbReference type="GO" id="GO:0046872">
    <property type="term" value="F:metal ion binding"/>
    <property type="evidence" value="ECO:0007669"/>
    <property type="project" value="UniProtKB-UniRule"/>
</dbReference>
<dbReference type="GO" id="GO:0005730">
    <property type="term" value="C:nucleolus"/>
    <property type="evidence" value="ECO:0007669"/>
    <property type="project" value="UniProtKB-SubCell"/>
</dbReference>
<dbReference type="Pfam" id="PF08772">
    <property type="entry name" value="Zn_ribbon_NOB1"/>
    <property type="match status" value="1"/>
</dbReference>
<feature type="binding site" evidence="8">
    <location>
        <position position="318"/>
    </location>
    <ligand>
        <name>Zn(2+)</name>
        <dbReference type="ChEBI" id="CHEBI:29105"/>
    </ligand>
</feature>
<dbReference type="RefSeq" id="XP_013283766.1">
    <property type="nucleotide sequence ID" value="XM_013428312.1"/>
</dbReference>
<organism evidence="12 13">
    <name type="scientific">Fonsecaea pedrosoi CBS 271.37</name>
    <dbReference type="NCBI Taxonomy" id="1442368"/>
    <lineage>
        <taxon>Eukaryota</taxon>
        <taxon>Fungi</taxon>
        <taxon>Dikarya</taxon>
        <taxon>Ascomycota</taxon>
        <taxon>Pezizomycotina</taxon>
        <taxon>Eurotiomycetes</taxon>
        <taxon>Chaetothyriomycetidae</taxon>
        <taxon>Chaetothyriales</taxon>
        <taxon>Herpotrichiellaceae</taxon>
        <taxon>Fonsecaea</taxon>
    </lineage>
</organism>
<feature type="domain" description="Nin one binding (NOB1) Zn-ribbon-like" evidence="10">
    <location>
        <begin position="290"/>
        <end position="361"/>
    </location>
</feature>
<feature type="compositionally biased region" description="Acidic residues" evidence="9">
    <location>
        <begin position="190"/>
        <end position="201"/>
    </location>
</feature>
<dbReference type="InterPro" id="IPR039907">
    <property type="entry name" value="NOB1"/>
</dbReference>
<dbReference type="CDD" id="cd09876">
    <property type="entry name" value="PIN_Nob1-like"/>
    <property type="match status" value="1"/>
</dbReference>
<evidence type="ECO:0000259" key="10">
    <source>
        <dbReference type="Pfam" id="PF08772"/>
    </source>
</evidence>
<evidence type="ECO:0000256" key="6">
    <source>
        <dbReference type="ARBA" id="ARBA00023242"/>
    </source>
</evidence>
<evidence type="ECO:0000256" key="1">
    <source>
        <dbReference type="ARBA" id="ARBA00005858"/>
    </source>
</evidence>
<dbReference type="GO" id="GO:0004521">
    <property type="term" value="F:RNA endonuclease activity"/>
    <property type="evidence" value="ECO:0007669"/>
    <property type="project" value="UniProtKB-UniRule"/>
</dbReference>
<evidence type="ECO:0000259" key="11">
    <source>
        <dbReference type="Pfam" id="PF17146"/>
    </source>
</evidence>
<dbReference type="GO" id="GO:0030490">
    <property type="term" value="P:maturation of SSU-rRNA"/>
    <property type="evidence" value="ECO:0007669"/>
    <property type="project" value="TreeGrafter"/>
</dbReference>
<evidence type="ECO:0000256" key="3">
    <source>
        <dbReference type="ARBA" id="ARBA00022723"/>
    </source>
</evidence>
<evidence type="ECO:0000256" key="8">
    <source>
        <dbReference type="PIRSR" id="PIRSR037125-1"/>
    </source>
</evidence>
<dbReference type="EMBL" id="KN846972">
    <property type="protein sequence ID" value="KIW79958.1"/>
    <property type="molecule type" value="Genomic_DNA"/>
</dbReference>
<dbReference type="PANTHER" id="PTHR12814">
    <property type="entry name" value="RNA-BINDING PROTEIN NOB1"/>
    <property type="match status" value="1"/>
</dbReference>
<dbReference type="InterPro" id="IPR036283">
    <property type="entry name" value="NOB1_Zf-like_sf"/>
</dbReference>
<evidence type="ECO:0000256" key="7">
    <source>
        <dbReference type="PIRNR" id="PIRNR037125"/>
    </source>
</evidence>
<feature type="binding site" evidence="8">
    <location>
        <position position="303"/>
    </location>
    <ligand>
        <name>Zn(2+)</name>
        <dbReference type="ChEBI" id="CHEBI:29105"/>
    </ligand>
</feature>